<reference evidence="3 4" key="1">
    <citation type="submission" date="2020-08" db="EMBL/GenBank/DDBJ databases">
        <title>Genomic Encyclopedia of Type Strains, Phase IV (KMG-IV): sequencing the most valuable type-strain genomes for metagenomic binning, comparative biology and taxonomic classification.</title>
        <authorList>
            <person name="Goeker M."/>
        </authorList>
    </citation>
    <scope>NUCLEOTIDE SEQUENCE [LARGE SCALE GENOMIC DNA]</scope>
    <source>
        <strain evidence="3 4">DSM 7050</strain>
    </source>
</reference>
<evidence type="ECO:0000313" key="4">
    <source>
        <dbReference type="Proteomes" id="UP000539538"/>
    </source>
</evidence>
<sequence>MTARTDAVAAQSLSLEFSRVFDAPPVLVFKMWSSPEHLTRWWGPKGFTSAVKKLEFHKGGRYHFLILGPGGQDDSMSSGMSGTFREIVEGEKIVFTFAWDYDPEWQTLVTVTLVAEGTGTRLTFRQEPFLDIETRDSHLGGWGECLDRLADALAGRPVV</sequence>
<gene>
    <name evidence="3" type="ORF">GGQ99_004301</name>
</gene>
<feature type="domain" description="Activator of Hsp90 ATPase homologue 1/2-like C-terminal" evidence="2">
    <location>
        <begin position="22"/>
        <end position="153"/>
    </location>
</feature>
<evidence type="ECO:0000259" key="2">
    <source>
        <dbReference type="Pfam" id="PF08327"/>
    </source>
</evidence>
<dbReference type="Proteomes" id="UP000539538">
    <property type="component" value="Unassembled WGS sequence"/>
</dbReference>
<proteinExistence type="inferred from homology"/>
<dbReference type="InterPro" id="IPR023393">
    <property type="entry name" value="START-like_dom_sf"/>
</dbReference>
<accession>A0ABR6L727</accession>
<comment type="caution">
    <text evidence="3">The sequence shown here is derived from an EMBL/GenBank/DDBJ whole genome shotgun (WGS) entry which is preliminary data.</text>
</comment>
<evidence type="ECO:0000313" key="3">
    <source>
        <dbReference type="EMBL" id="MBB4652525.1"/>
    </source>
</evidence>
<name>A0ABR6L727_9HYPH</name>
<dbReference type="EMBL" id="JACHOT010000007">
    <property type="protein sequence ID" value="MBB4652525.1"/>
    <property type="molecule type" value="Genomic_DNA"/>
</dbReference>
<evidence type="ECO:0000256" key="1">
    <source>
        <dbReference type="ARBA" id="ARBA00006817"/>
    </source>
</evidence>
<dbReference type="RefSeq" id="WP_183264080.1">
    <property type="nucleotide sequence ID" value="NZ_BAAAVZ010000006.1"/>
</dbReference>
<protein>
    <submittedName>
        <fullName evidence="3">Uncharacterized protein YndB with AHSA1/START domain</fullName>
    </submittedName>
</protein>
<dbReference type="Gene3D" id="3.30.530.20">
    <property type="match status" value="1"/>
</dbReference>
<dbReference type="Pfam" id="PF08327">
    <property type="entry name" value="AHSA1"/>
    <property type="match status" value="1"/>
</dbReference>
<organism evidence="3 4">
    <name type="scientific">Aminobacter niigataensis</name>
    <dbReference type="NCBI Taxonomy" id="83265"/>
    <lineage>
        <taxon>Bacteria</taxon>
        <taxon>Pseudomonadati</taxon>
        <taxon>Pseudomonadota</taxon>
        <taxon>Alphaproteobacteria</taxon>
        <taxon>Hyphomicrobiales</taxon>
        <taxon>Phyllobacteriaceae</taxon>
        <taxon>Aminobacter</taxon>
    </lineage>
</organism>
<comment type="similarity">
    <text evidence="1">Belongs to the AHA1 family.</text>
</comment>
<dbReference type="InterPro" id="IPR013538">
    <property type="entry name" value="ASHA1/2-like_C"/>
</dbReference>
<dbReference type="SUPFAM" id="SSF55961">
    <property type="entry name" value="Bet v1-like"/>
    <property type="match status" value="1"/>
</dbReference>
<keyword evidence="4" id="KW-1185">Reference proteome</keyword>